<reference evidence="1" key="1">
    <citation type="submission" date="2022-02" db="EMBL/GenBank/DDBJ databases">
        <title>Plant Genome Project.</title>
        <authorList>
            <person name="Zhang R.-G."/>
        </authorList>
    </citation>
    <scope>NUCLEOTIDE SEQUENCE</scope>
    <source>
        <strain evidence="1">AT1</strain>
    </source>
</reference>
<evidence type="ECO:0000313" key="2">
    <source>
        <dbReference type="Proteomes" id="UP001062846"/>
    </source>
</evidence>
<proteinExistence type="predicted"/>
<comment type="caution">
    <text evidence="1">The sequence shown here is derived from an EMBL/GenBank/DDBJ whole genome shotgun (WGS) entry which is preliminary data.</text>
</comment>
<protein>
    <submittedName>
        <fullName evidence="1">Uncharacterized protein</fullName>
    </submittedName>
</protein>
<dbReference type="EMBL" id="CM046395">
    <property type="protein sequence ID" value="KAI8543232.1"/>
    <property type="molecule type" value="Genomic_DNA"/>
</dbReference>
<gene>
    <name evidence="1" type="ORF">RHMOL_Rhmol08G0201300</name>
</gene>
<evidence type="ECO:0000313" key="1">
    <source>
        <dbReference type="EMBL" id="KAI8543232.1"/>
    </source>
</evidence>
<dbReference type="Proteomes" id="UP001062846">
    <property type="component" value="Chromosome 8"/>
</dbReference>
<name>A0ACC0MQE7_RHOML</name>
<keyword evidence="2" id="KW-1185">Reference proteome</keyword>
<organism evidence="1 2">
    <name type="scientific">Rhododendron molle</name>
    <name type="common">Chinese azalea</name>
    <name type="synonym">Azalea mollis</name>
    <dbReference type="NCBI Taxonomy" id="49168"/>
    <lineage>
        <taxon>Eukaryota</taxon>
        <taxon>Viridiplantae</taxon>
        <taxon>Streptophyta</taxon>
        <taxon>Embryophyta</taxon>
        <taxon>Tracheophyta</taxon>
        <taxon>Spermatophyta</taxon>
        <taxon>Magnoliopsida</taxon>
        <taxon>eudicotyledons</taxon>
        <taxon>Gunneridae</taxon>
        <taxon>Pentapetalae</taxon>
        <taxon>asterids</taxon>
        <taxon>Ericales</taxon>
        <taxon>Ericaceae</taxon>
        <taxon>Ericoideae</taxon>
        <taxon>Rhodoreae</taxon>
        <taxon>Rhododendron</taxon>
    </lineage>
</organism>
<sequence length="92" mass="10122">MTTTSPASATSSVTGRLWYPAMAIAEQVRRQSVNRPGDKGKPNNGGKRCEIGRLRREDSGRRWATAALMGGSVTGFRWLGMIRGWFSLCSME</sequence>
<accession>A0ACC0MQE7</accession>